<proteinExistence type="predicted"/>
<name>A0ABQ6JLK5_9ACTN</name>
<sequence>MALDALRELGVRAHLDGDNAFTYGLLHAGQQALAERSRREFADGWARLRPERP</sequence>
<evidence type="ECO:0000313" key="1">
    <source>
        <dbReference type="EMBL" id="GMA88130.1"/>
    </source>
</evidence>
<gene>
    <name evidence="1" type="ORF">GCM10025868_33800</name>
</gene>
<organism evidence="1 2">
    <name type="scientific">Angustibacter aerolatus</name>
    <dbReference type="NCBI Taxonomy" id="1162965"/>
    <lineage>
        <taxon>Bacteria</taxon>
        <taxon>Bacillati</taxon>
        <taxon>Actinomycetota</taxon>
        <taxon>Actinomycetes</taxon>
        <taxon>Kineosporiales</taxon>
        <taxon>Kineosporiaceae</taxon>
    </lineage>
</organism>
<evidence type="ECO:0000313" key="2">
    <source>
        <dbReference type="Proteomes" id="UP001157017"/>
    </source>
</evidence>
<dbReference type="EMBL" id="BSUZ01000001">
    <property type="protein sequence ID" value="GMA88130.1"/>
    <property type="molecule type" value="Genomic_DNA"/>
</dbReference>
<accession>A0ABQ6JLK5</accession>
<reference evidence="2" key="1">
    <citation type="journal article" date="2019" name="Int. J. Syst. Evol. Microbiol.">
        <title>The Global Catalogue of Microorganisms (GCM) 10K type strain sequencing project: providing services to taxonomists for standard genome sequencing and annotation.</title>
        <authorList>
            <consortium name="The Broad Institute Genomics Platform"/>
            <consortium name="The Broad Institute Genome Sequencing Center for Infectious Disease"/>
            <person name="Wu L."/>
            <person name="Ma J."/>
        </authorList>
    </citation>
    <scope>NUCLEOTIDE SEQUENCE [LARGE SCALE GENOMIC DNA]</scope>
    <source>
        <strain evidence="2">NBRC 108730</strain>
    </source>
</reference>
<comment type="caution">
    <text evidence="1">The sequence shown here is derived from an EMBL/GenBank/DDBJ whole genome shotgun (WGS) entry which is preliminary data.</text>
</comment>
<dbReference type="Proteomes" id="UP001157017">
    <property type="component" value="Unassembled WGS sequence"/>
</dbReference>
<keyword evidence="2" id="KW-1185">Reference proteome</keyword>
<protein>
    <submittedName>
        <fullName evidence="1">Uncharacterized protein</fullName>
    </submittedName>
</protein>